<dbReference type="AlphaFoldDB" id="A0A9W6SZQ0"/>
<dbReference type="PANTHER" id="PTHR40626:SF13">
    <property type="entry name" value="RESPIRATION FACTOR 2-RELATED"/>
    <property type="match status" value="1"/>
</dbReference>
<keyword evidence="11" id="KW-1185">Reference proteome</keyword>
<evidence type="ECO:0000313" key="11">
    <source>
        <dbReference type="Proteomes" id="UP001165120"/>
    </source>
</evidence>
<evidence type="ECO:0000256" key="4">
    <source>
        <dbReference type="ARBA" id="ARBA00022771"/>
    </source>
</evidence>
<evidence type="ECO:0000256" key="1">
    <source>
        <dbReference type="ARBA" id="ARBA00004123"/>
    </source>
</evidence>
<evidence type="ECO:0000256" key="7">
    <source>
        <dbReference type="PROSITE-ProRule" id="PRU00042"/>
    </source>
</evidence>
<keyword evidence="4 7" id="KW-0863">Zinc-finger</keyword>
<evidence type="ECO:0000256" key="8">
    <source>
        <dbReference type="SAM" id="MobiDB-lite"/>
    </source>
</evidence>
<dbReference type="EMBL" id="BSXN01001010">
    <property type="protein sequence ID" value="GME71104.1"/>
    <property type="molecule type" value="Genomic_DNA"/>
</dbReference>
<evidence type="ECO:0000256" key="2">
    <source>
        <dbReference type="ARBA" id="ARBA00022723"/>
    </source>
</evidence>
<dbReference type="PROSITE" id="PS00028">
    <property type="entry name" value="ZINC_FINGER_C2H2_1"/>
    <property type="match status" value="2"/>
</dbReference>
<gene>
    <name evidence="10" type="ORF">Cboi02_000308400</name>
</gene>
<keyword evidence="2" id="KW-0479">Metal-binding</keyword>
<organism evidence="10 11">
    <name type="scientific">Candida boidinii</name>
    <name type="common">Yeast</name>
    <dbReference type="NCBI Taxonomy" id="5477"/>
    <lineage>
        <taxon>Eukaryota</taxon>
        <taxon>Fungi</taxon>
        <taxon>Dikarya</taxon>
        <taxon>Ascomycota</taxon>
        <taxon>Saccharomycotina</taxon>
        <taxon>Pichiomycetes</taxon>
        <taxon>Pichiales</taxon>
        <taxon>Pichiaceae</taxon>
        <taxon>Ogataea</taxon>
        <taxon>Ogataea/Candida clade</taxon>
    </lineage>
</organism>
<dbReference type="PANTHER" id="PTHR40626">
    <property type="entry name" value="MIP31509P"/>
    <property type="match status" value="1"/>
</dbReference>
<name>A0A9W6SZQ0_CANBO</name>
<evidence type="ECO:0000256" key="5">
    <source>
        <dbReference type="ARBA" id="ARBA00022833"/>
    </source>
</evidence>
<feature type="compositionally biased region" description="Low complexity" evidence="8">
    <location>
        <begin position="182"/>
        <end position="214"/>
    </location>
</feature>
<feature type="domain" description="C2H2-type" evidence="9">
    <location>
        <begin position="68"/>
        <end position="95"/>
    </location>
</feature>
<protein>
    <submittedName>
        <fullName evidence="10">Unnamed protein product</fullName>
    </submittedName>
</protein>
<comment type="subcellular location">
    <subcellularLocation>
        <location evidence="1">Nucleus</location>
    </subcellularLocation>
</comment>
<feature type="region of interest" description="Disordered" evidence="8">
    <location>
        <begin position="164"/>
        <end position="264"/>
    </location>
</feature>
<dbReference type="InterPro" id="IPR036236">
    <property type="entry name" value="Znf_C2H2_sf"/>
</dbReference>
<dbReference type="PROSITE" id="PS50157">
    <property type="entry name" value="ZINC_FINGER_C2H2_2"/>
    <property type="match status" value="2"/>
</dbReference>
<dbReference type="Pfam" id="PF00096">
    <property type="entry name" value="zf-C2H2"/>
    <property type="match status" value="2"/>
</dbReference>
<dbReference type="SMART" id="SM00355">
    <property type="entry name" value="ZnF_C2H2"/>
    <property type="match status" value="2"/>
</dbReference>
<dbReference type="GO" id="GO:0000785">
    <property type="term" value="C:chromatin"/>
    <property type="evidence" value="ECO:0007669"/>
    <property type="project" value="TreeGrafter"/>
</dbReference>
<sequence length="264" mass="29069">MMEIDSENHAKGHIKLENSSNTSSSNSHSNSSSPDEYATTGAGVDDNQNKVPIPKKSAIIKTDKPRPHVCPTCTRGFARLEHLKRHERSHTNEKPFQCAACGRCFARRDLVLRHQQKLHSSLPTNNRSKIPRKSLKLAMNTGKEGEIVSDYLNDNINIIRNNKNATLPLPGRKNENNEDFDNNNNNNNNNNTHNNLKSNLSSSSILTSSTASPNHNSSLPIDRSASISSTASSNQIYASPHSINSNSPNYVSPHNYSSRSASSD</sequence>
<dbReference type="GO" id="GO:0008270">
    <property type="term" value="F:zinc ion binding"/>
    <property type="evidence" value="ECO:0007669"/>
    <property type="project" value="UniProtKB-KW"/>
</dbReference>
<dbReference type="InterPro" id="IPR051059">
    <property type="entry name" value="VerF-like"/>
</dbReference>
<dbReference type="FunFam" id="3.30.160.60:FF:002058">
    <property type="entry name" value="YML081W-like protein"/>
    <property type="match status" value="1"/>
</dbReference>
<comment type="caution">
    <text evidence="10">The sequence shown here is derived from an EMBL/GenBank/DDBJ whole genome shotgun (WGS) entry which is preliminary data.</text>
</comment>
<feature type="compositionally biased region" description="Basic and acidic residues" evidence="8">
    <location>
        <begin position="1"/>
        <end position="16"/>
    </location>
</feature>
<evidence type="ECO:0000259" key="9">
    <source>
        <dbReference type="PROSITE" id="PS50157"/>
    </source>
</evidence>
<dbReference type="Proteomes" id="UP001165120">
    <property type="component" value="Unassembled WGS sequence"/>
</dbReference>
<dbReference type="Gene3D" id="3.30.160.60">
    <property type="entry name" value="Classic Zinc Finger"/>
    <property type="match status" value="2"/>
</dbReference>
<keyword evidence="5" id="KW-0862">Zinc</keyword>
<feature type="domain" description="C2H2-type" evidence="9">
    <location>
        <begin position="96"/>
        <end position="124"/>
    </location>
</feature>
<dbReference type="SUPFAM" id="SSF57667">
    <property type="entry name" value="beta-beta-alpha zinc fingers"/>
    <property type="match status" value="1"/>
</dbReference>
<evidence type="ECO:0000313" key="10">
    <source>
        <dbReference type="EMBL" id="GME71104.1"/>
    </source>
</evidence>
<evidence type="ECO:0000256" key="3">
    <source>
        <dbReference type="ARBA" id="ARBA00022737"/>
    </source>
</evidence>
<reference evidence="10" key="1">
    <citation type="submission" date="2023-04" db="EMBL/GenBank/DDBJ databases">
        <title>Candida boidinii NBRC 10035.</title>
        <authorList>
            <person name="Ichikawa N."/>
            <person name="Sato H."/>
            <person name="Tonouchi N."/>
        </authorList>
    </citation>
    <scope>NUCLEOTIDE SEQUENCE</scope>
    <source>
        <strain evidence="10">NBRC 10035</strain>
    </source>
</reference>
<feature type="compositionally biased region" description="Low complexity" evidence="8">
    <location>
        <begin position="224"/>
        <end position="233"/>
    </location>
</feature>
<keyword evidence="6" id="KW-0539">Nucleus</keyword>
<feature type="compositionally biased region" description="Low complexity" evidence="8">
    <location>
        <begin position="18"/>
        <end position="33"/>
    </location>
</feature>
<dbReference type="InterPro" id="IPR013087">
    <property type="entry name" value="Znf_C2H2_type"/>
</dbReference>
<dbReference type="FunFam" id="3.30.160.60:FF:000438">
    <property type="entry name" value="Zinc finger transcription factor"/>
    <property type="match status" value="1"/>
</dbReference>
<accession>A0A9W6SZQ0</accession>
<proteinExistence type="predicted"/>
<dbReference type="GO" id="GO:0000981">
    <property type="term" value="F:DNA-binding transcription factor activity, RNA polymerase II-specific"/>
    <property type="evidence" value="ECO:0007669"/>
    <property type="project" value="InterPro"/>
</dbReference>
<evidence type="ECO:0000256" key="6">
    <source>
        <dbReference type="ARBA" id="ARBA00023242"/>
    </source>
</evidence>
<feature type="compositionally biased region" description="Polar residues" evidence="8">
    <location>
        <begin position="234"/>
        <end position="264"/>
    </location>
</feature>
<dbReference type="GO" id="GO:0005634">
    <property type="term" value="C:nucleus"/>
    <property type="evidence" value="ECO:0007669"/>
    <property type="project" value="UniProtKB-SubCell"/>
</dbReference>
<keyword evidence="3" id="KW-0677">Repeat</keyword>
<feature type="region of interest" description="Disordered" evidence="8">
    <location>
        <begin position="1"/>
        <end position="51"/>
    </location>
</feature>
<dbReference type="GO" id="GO:0000978">
    <property type="term" value="F:RNA polymerase II cis-regulatory region sequence-specific DNA binding"/>
    <property type="evidence" value="ECO:0007669"/>
    <property type="project" value="InterPro"/>
</dbReference>